<evidence type="ECO:0000313" key="3">
    <source>
        <dbReference type="Proteomes" id="UP000004994"/>
    </source>
</evidence>
<dbReference type="AlphaFoldDB" id="A0A3Q7ESY2"/>
<keyword evidence="3" id="KW-1185">Reference proteome</keyword>
<reference evidence="2" key="2">
    <citation type="submission" date="2019-01" db="UniProtKB">
        <authorList>
            <consortium name="EnsemblPlants"/>
        </authorList>
    </citation>
    <scope>IDENTIFICATION</scope>
    <source>
        <strain evidence="2">cv. Heinz 1706</strain>
    </source>
</reference>
<reference evidence="2" key="1">
    <citation type="journal article" date="2012" name="Nature">
        <title>The tomato genome sequence provides insights into fleshy fruit evolution.</title>
        <authorList>
            <consortium name="Tomato Genome Consortium"/>
        </authorList>
    </citation>
    <scope>NUCLEOTIDE SEQUENCE [LARGE SCALE GENOMIC DNA]</scope>
    <source>
        <strain evidence="2">cv. Heinz 1706</strain>
    </source>
</reference>
<dbReference type="Proteomes" id="UP000004994">
    <property type="component" value="Chromosome 1"/>
</dbReference>
<feature type="region of interest" description="Disordered" evidence="1">
    <location>
        <begin position="1"/>
        <end position="21"/>
    </location>
</feature>
<organism evidence="2">
    <name type="scientific">Solanum lycopersicum</name>
    <name type="common">Tomato</name>
    <name type="synonym">Lycopersicon esculentum</name>
    <dbReference type="NCBI Taxonomy" id="4081"/>
    <lineage>
        <taxon>Eukaryota</taxon>
        <taxon>Viridiplantae</taxon>
        <taxon>Streptophyta</taxon>
        <taxon>Embryophyta</taxon>
        <taxon>Tracheophyta</taxon>
        <taxon>Spermatophyta</taxon>
        <taxon>Magnoliopsida</taxon>
        <taxon>eudicotyledons</taxon>
        <taxon>Gunneridae</taxon>
        <taxon>Pentapetalae</taxon>
        <taxon>asterids</taxon>
        <taxon>lamiids</taxon>
        <taxon>Solanales</taxon>
        <taxon>Solanaceae</taxon>
        <taxon>Solanoideae</taxon>
        <taxon>Solaneae</taxon>
        <taxon>Solanum</taxon>
        <taxon>Solanum subgen. Lycopersicon</taxon>
    </lineage>
</organism>
<evidence type="ECO:0000256" key="1">
    <source>
        <dbReference type="SAM" id="MobiDB-lite"/>
    </source>
</evidence>
<proteinExistence type="predicted"/>
<evidence type="ECO:0000313" key="2">
    <source>
        <dbReference type="EnsemblPlants" id="Solyc01g108550.1.1.1"/>
    </source>
</evidence>
<dbReference type="InParanoid" id="A0A3Q7ESY2"/>
<dbReference type="EnsemblPlants" id="Solyc01g108550.1.1">
    <property type="protein sequence ID" value="Solyc01g108550.1.1.1"/>
    <property type="gene ID" value="Solyc01g108550.1"/>
</dbReference>
<accession>A0A3Q7ESY2</accession>
<protein>
    <submittedName>
        <fullName evidence="2">Uncharacterized protein</fullName>
    </submittedName>
</protein>
<sequence>MSLICTPVSGSDPGAIKSSHHPLDSTIVVNSNQWERSGSISKAKLQKEGLIVDK</sequence>
<dbReference type="Gramene" id="Solyc01g108550.1.1">
    <property type="protein sequence ID" value="Solyc01g108550.1.1.1"/>
    <property type="gene ID" value="Solyc01g108550.1"/>
</dbReference>
<dbReference type="PaxDb" id="4081-Solyc01g108550.1.1"/>
<name>A0A3Q7ESY2_SOLLC</name>